<dbReference type="GeneID" id="24822476"/>
<keyword evidence="8 10" id="KW-0472">Membrane</keyword>
<feature type="transmembrane region" description="Helical" evidence="10">
    <location>
        <begin position="424"/>
        <end position="442"/>
    </location>
</feature>
<evidence type="ECO:0000256" key="1">
    <source>
        <dbReference type="ARBA" id="ARBA00004651"/>
    </source>
</evidence>
<evidence type="ECO:0000256" key="8">
    <source>
        <dbReference type="ARBA" id="ARBA00023136"/>
    </source>
</evidence>
<sequence length="496" mass="54433">MVSDEETISDEEMKSGNIVNLFLKFAFPTVIGVVIAGIQEIIDGFFIGNAIGSQGLAAITLAYPAYMVIIAIGVIIGIGASSLTALQLGKEKLSRALDIVHNAFSLCLLTGAVFTVIGLIFCETSISILGASGTALAFARDYLRIIFAGSVFMILSVALEPLVRNDGKPRLCMNIMIAGVIVNFVLDYLFIMRMDMGMTGAAFATIVSFALPALLFMNYLFGREAKLKLQLKAMKFKLGTQLQILRSGLPSFVMQFSLALMLFAYNYMLLRYGSEIAVSAYGIIGYVFSIFSMLFEGIALGVQPIIGFNYGAGYYERVSKTLKLTILSCVLTGICGFLLISLFPEKVVQIFSQGDSELLEVTLGGMKIFIFSLLVEGTVLLTAIYYQSINRVRESLFIYLGKIFVVLFPLLFILPIFFGLDGVWAASPATEYIMMLVVVGMLSKEFKLLRHYAKAEPRQSASTKKSLSLVRNSGKADVEENPRFVTFKPAEKREML</sequence>
<proteinExistence type="inferred from homology"/>
<comment type="subcellular location">
    <subcellularLocation>
        <location evidence="1">Cell membrane</location>
        <topology evidence="1">Multi-pass membrane protein</topology>
    </subcellularLocation>
</comment>
<dbReference type="PANTHER" id="PTHR43823">
    <property type="entry name" value="SPORULATION PROTEIN YKVU"/>
    <property type="match status" value="1"/>
</dbReference>
<feature type="transmembrane region" description="Helical" evidence="10">
    <location>
        <begin position="142"/>
        <end position="159"/>
    </location>
</feature>
<feature type="transmembrane region" description="Helical" evidence="10">
    <location>
        <begin position="197"/>
        <end position="221"/>
    </location>
</feature>
<feature type="transmembrane region" description="Helical" evidence="10">
    <location>
        <begin position="283"/>
        <end position="312"/>
    </location>
</feature>
<evidence type="ECO:0000256" key="10">
    <source>
        <dbReference type="SAM" id="Phobius"/>
    </source>
</evidence>
<feature type="transmembrane region" description="Helical" evidence="10">
    <location>
        <begin position="363"/>
        <end position="384"/>
    </location>
</feature>
<dbReference type="PIRSF" id="PIRSF006603">
    <property type="entry name" value="DinF"/>
    <property type="match status" value="1"/>
</dbReference>
<dbReference type="EMBL" id="CP009526">
    <property type="protein sequence ID" value="AKB50285.1"/>
    <property type="molecule type" value="Genomic_DNA"/>
</dbReference>
<feature type="transmembrane region" description="Helical" evidence="10">
    <location>
        <begin position="106"/>
        <end position="130"/>
    </location>
</feature>
<keyword evidence="4" id="KW-0813">Transport</keyword>
<dbReference type="GO" id="GO:0005886">
    <property type="term" value="C:plasma membrane"/>
    <property type="evidence" value="ECO:0007669"/>
    <property type="project" value="UniProtKB-SubCell"/>
</dbReference>
<evidence type="ECO:0000256" key="2">
    <source>
        <dbReference type="ARBA" id="ARBA00008417"/>
    </source>
</evidence>
<keyword evidence="5" id="KW-1003">Cell membrane</keyword>
<evidence type="ECO:0000313" key="12">
    <source>
        <dbReference type="Proteomes" id="UP000033038"/>
    </source>
</evidence>
<dbReference type="InterPro" id="IPR045070">
    <property type="entry name" value="MATE_MepA-like"/>
</dbReference>
<evidence type="ECO:0000256" key="5">
    <source>
        <dbReference type="ARBA" id="ARBA00022475"/>
    </source>
</evidence>
<feature type="transmembrane region" description="Helical" evidence="10">
    <location>
        <begin position="396"/>
        <end position="418"/>
    </location>
</feature>
<keyword evidence="7 10" id="KW-1133">Transmembrane helix</keyword>
<dbReference type="Pfam" id="PF01554">
    <property type="entry name" value="MatE"/>
    <property type="match status" value="2"/>
</dbReference>
<reference evidence="11 12" key="1">
    <citation type="submission" date="2014-07" db="EMBL/GenBank/DDBJ databases">
        <title>Methanogenic archaea and the global carbon cycle.</title>
        <authorList>
            <person name="Henriksen J.R."/>
            <person name="Luke J."/>
            <person name="Reinhart S."/>
            <person name="Benedict M.N."/>
            <person name="Youngblut N.D."/>
            <person name="Metcalf M.E."/>
            <person name="Whitaker R.J."/>
            <person name="Metcalf W.W."/>
        </authorList>
    </citation>
    <scope>NUCLEOTIDE SEQUENCE [LARGE SCALE GENOMIC DNA]</scope>
    <source>
        <strain evidence="11 12">Wiesmoor</strain>
    </source>
</reference>
<comment type="similarity">
    <text evidence="2">Belongs to the multi antimicrobial extrusion (MATE) (TC 2.A.66.1) family. MepA subfamily.</text>
</comment>
<feature type="transmembrane region" description="Helical" evidence="10">
    <location>
        <begin position="21"/>
        <end position="42"/>
    </location>
</feature>
<dbReference type="KEGG" id="mbw:MSBRW_1032"/>
<dbReference type="PATRIC" id="fig|1434109.4.peg.1275"/>
<evidence type="ECO:0000313" key="11">
    <source>
        <dbReference type="EMBL" id="AKB50285.1"/>
    </source>
</evidence>
<dbReference type="GO" id="GO:0042910">
    <property type="term" value="F:xenobiotic transmembrane transporter activity"/>
    <property type="evidence" value="ECO:0007669"/>
    <property type="project" value="InterPro"/>
</dbReference>
<evidence type="ECO:0000256" key="3">
    <source>
        <dbReference type="ARBA" id="ARBA00022106"/>
    </source>
</evidence>
<keyword evidence="9" id="KW-0046">Antibiotic resistance</keyword>
<dbReference type="CDD" id="cd13143">
    <property type="entry name" value="MATE_MepA_like"/>
    <property type="match status" value="1"/>
</dbReference>
<dbReference type="AlphaFoldDB" id="A0A0E3QL18"/>
<gene>
    <name evidence="11" type="ORF">MSBRW_1032</name>
</gene>
<evidence type="ECO:0000256" key="7">
    <source>
        <dbReference type="ARBA" id="ARBA00022989"/>
    </source>
</evidence>
<dbReference type="HOGENOM" id="CLU_012893_0_2_2"/>
<dbReference type="GO" id="GO:0046677">
    <property type="term" value="P:response to antibiotic"/>
    <property type="evidence" value="ECO:0007669"/>
    <property type="project" value="UniProtKB-KW"/>
</dbReference>
<keyword evidence="6 10" id="KW-0812">Transmembrane</keyword>
<evidence type="ECO:0000256" key="9">
    <source>
        <dbReference type="ARBA" id="ARBA00023251"/>
    </source>
</evidence>
<evidence type="ECO:0000256" key="6">
    <source>
        <dbReference type="ARBA" id="ARBA00022692"/>
    </source>
</evidence>
<dbReference type="InterPro" id="IPR002528">
    <property type="entry name" value="MATE_fam"/>
</dbReference>
<feature type="transmembrane region" description="Helical" evidence="10">
    <location>
        <begin position="62"/>
        <end position="86"/>
    </location>
</feature>
<protein>
    <recommendedName>
        <fullName evidence="3">Multidrug export protein MepA</fullName>
    </recommendedName>
</protein>
<dbReference type="PANTHER" id="PTHR43823:SF3">
    <property type="entry name" value="MULTIDRUG EXPORT PROTEIN MEPA"/>
    <property type="match status" value="1"/>
</dbReference>
<dbReference type="InterPro" id="IPR051327">
    <property type="entry name" value="MATE_MepA_subfamily"/>
</dbReference>
<dbReference type="RefSeq" id="WP_011308604.1">
    <property type="nucleotide sequence ID" value="NZ_CP009526.1"/>
</dbReference>
<organism evidence="11 12">
    <name type="scientific">Methanosarcina barkeri str. Wiesmoor</name>
    <dbReference type="NCBI Taxonomy" id="1434109"/>
    <lineage>
        <taxon>Archaea</taxon>
        <taxon>Methanobacteriati</taxon>
        <taxon>Methanobacteriota</taxon>
        <taxon>Stenosarchaea group</taxon>
        <taxon>Methanomicrobia</taxon>
        <taxon>Methanosarcinales</taxon>
        <taxon>Methanosarcinaceae</taxon>
        <taxon>Methanosarcina</taxon>
    </lineage>
</organism>
<dbReference type="Proteomes" id="UP000033038">
    <property type="component" value="Chromosome"/>
</dbReference>
<dbReference type="InterPro" id="IPR048279">
    <property type="entry name" value="MdtK-like"/>
</dbReference>
<feature type="transmembrane region" description="Helical" evidence="10">
    <location>
        <begin position="324"/>
        <end position="343"/>
    </location>
</feature>
<evidence type="ECO:0000256" key="4">
    <source>
        <dbReference type="ARBA" id="ARBA00022448"/>
    </source>
</evidence>
<feature type="transmembrane region" description="Helical" evidence="10">
    <location>
        <begin position="171"/>
        <end position="191"/>
    </location>
</feature>
<feature type="transmembrane region" description="Helical" evidence="10">
    <location>
        <begin position="242"/>
        <end position="263"/>
    </location>
</feature>
<accession>A0A0E3QL18</accession>
<dbReference type="NCBIfam" id="TIGR00797">
    <property type="entry name" value="matE"/>
    <property type="match status" value="1"/>
</dbReference>
<name>A0A0E3QL18_METBA</name>
<dbReference type="GO" id="GO:0015297">
    <property type="term" value="F:antiporter activity"/>
    <property type="evidence" value="ECO:0007669"/>
    <property type="project" value="InterPro"/>
</dbReference>